<reference evidence="4 5" key="1">
    <citation type="submission" date="2023-07" db="EMBL/GenBank/DDBJ databases">
        <title>Sorghum-associated microbial communities from plants grown in Nebraska, USA.</title>
        <authorList>
            <person name="Schachtman D."/>
        </authorList>
    </citation>
    <scope>NUCLEOTIDE SEQUENCE [LARGE SCALE GENOMIC DNA]</scope>
    <source>
        <strain evidence="4 5">DS1781</strain>
    </source>
</reference>
<gene>
    <name evidence="4" type="ORF">J2739_000253</name>
</gene>
<dbReference type="RefSeq" id="WP_309897888.1">
    <property type="nucleotide sequence ID" value="NZ_JAVDRF010000001.1"/>
</dbReference>
<evidence type="ECO:0000256" key="1">
    <source>
        <dbReference type="ARBA" id="ARBA00001933"/>
    </source>
</evidence>
<keyword evidence="4" id="KW-0456">Lyase</keyword>
<evidence type="ECO:0000259" key="3">
    <source>
        <dbReference type="Pfam" id="PF00291"/>
    </source>
</evidence>
<dbReference type="CDD" id="cd01562">
    <property type="entry name" value="Thr-dehyd"/>
    <property type="match status" value="1"/>
</dbReference>
<comment type="caution">
    <text evidence="4">The sequence shown here is derived from an EMBL/GenBank/DDBJ whole genome shotgun (WGS) entry which is preliminary data.</text>
</comment>
<proteinExistence type="predicted"/>
<dbReference type="NCBIfam" id="NF005454">
    <property type="entry name" value="PRK07048.1"/>
    <property type="match status" value="1"/>
</dbReference>
<keyword evidence="5" id="KW-1185">Reference proteome</keyword>
<keyword evidence="2" id="KW-0663">Pyridoxal phosphate</keyword>
<accession>A0ABU1N7Z7</accession>
<organism evidence="4 5">
    <name type="scientific">Variovorax soli</name>
    <dbReference type="NCBI Taxonomy" id="376815"/>
    <lineage>
        <taxon>Bacteria</taxon>
        <taxon>Pseudomonadati</taxon>
        <taxon>Pseudomonadota</taxon>
        <taxon>Betaproteobacteria</taxon>
        <taxon>Burkholderiales</taxon>
        <taxon>Comamonadaceae</taxon>
        <taxon>Variovorax</taxon>
    </lineage>
</organism>
<name>A0ABU1N7Z7_9BURK</name>
<evidence type="ECO:0000313" key="5">
    <source>
        <dbReference type="Proteomes" id="UP001184230"/>
    </source>
</evidence>
<dbReference type="EC" id="4.3.1.19" evidence="4"/>
<dbReference type="Pfam" id="PF00291">
    <property type="entry name" value="PALP"/>
    <property type="match status" value="1"/>
</dbReference>
<dbReference type="InterPro" id="IPR001926">
    <property type="entry name" value="TrpB-like_PALP"/>
</dbReference>
<dbReference type="EMBL" id="JAVDRF010000001">
    <property type="protein sequence ID" value="MDR6534493.1"/>
    <property type="molecule type" value="Genomic_DNA"/>
</dbReference>
<dbReference type="Proteomes" id="UP001184230">
    <property type="component" value="Unassembled WGS sequence"/>
</dbReference>
<dbReference type="GO" id="GO:0004794">
    <property type="term" value="F:threonine deaminase activity"/>
    <property type="evidence" value="ECO:0007669"/>
    <property type="project" value="UniProtKB-EC"/>
</dbReference>
<sequence length="323" mass="34418">MPDTLKLPTFDDVAAAALRLEGHAHRTPVLRSRTADEELGAQLFFKCENLQRMGAFKFRGAFNALAKFDPAQRRGGVVAFSSGNHAQAIALSARILGMPATIVMPHDAPAAKVAATRGYGGQVVIYDRYKDDREQIGRELAQKHGMTLIPPYDHPDVMAGQGTAAKELFEETGPLDALFVPLGGGGLLSGSALATRALAPQCKLYGVEPEAGNDGQQSFRSGRIVHIDTPKTIADGAQTQHLGQHTFAIIRRDVDDVLTASDAQLVEAMRFFATRMKLVVEPTGCLGFAAARAMKAQLHGLRVGVLISGGNVDVERLGALLAG</sequence>
<dbReference type="PANTHER" id="PTHR43050">
    <property type="entry name" value="SERINE / THREONINE RACEMASE FAMILY MEMBER"/>
    <property type="match status" value="1"/>
</dbReference>
<comment type="cofactor">
    <cofactor evidence="1">
        <name>pyridoxal 5'-phosphate</name>
        <dbReference type="ChEBI" id="CHEBI:597326"/>
    </cofactor>
</comment>
<feature type="domain" description="Tryptophan synthase beta chain-like PALP" evidence="3">
    <location>
        <begin position="22"/>
        <end position="309"/>
    </location>
</feature>
<dbReference type="Gene3D" id="3.40.50.1100">
    <property type="match status" value="2"/>
</dbReference>
<evidence type="ECO:0000256" key="2">
    <source>
        <dbReference type="ARBA" id="ARBA00022898"/>
    </source>
</evidence>
<protein>
    <submittedName>
        <fullName evidence="4">Threonine dehydratase</fullName>
        <ecNumber evidence="4">4.3.1.19</ecNumber>
    </submittedName>
</protein>
<dbReference type="InterPro" id="IPR036052">
    <property type="entry name" value="TrpB-like_PALP_sf"/>
</dbReference>
<dbReference type="SUPFAM" id="SSF53686">
    <property type="entry name" value="Tryptophan synthase beta subunit-like PLP-dependent enzymes"/>
    <property type="match status" value="1"/>
</dbReference>
<dbReference type="PANTHER" id="PTHR43050:SF1">
    <property type="entry name" value="SERINE RACEMASE"/>
    <property type="match status" value="1"/>
</dbReference>
<evidence type="ECO:0000313" key="4">
    <source>
        <dbReference type="EMBL" id="MDR6534493.1"/>
    </source>
</evidence>